<accession>R7W6B7</accession>
<feature type="region of interest" description="Disordered" evidence="1">
    <location>
        <begin position="1"/>
        <end position="28"/>
    </location>
</feature>
<sequence>MSEGILAQGQDEGRKEGRRTARRGNRCSDRTVVELTDGRAAIAGAGTVSELRKINICDGRYSTI</sequence>
<evidence type="ECO:0000256" key="1">
    <source>
        <dbReference type="SAM" id="MobiDB-lite"/>
    </source>
</evidence>
<dbReference type="AlphaFoldDB" id="R7W6B7"/>
<proteinExistence type="predicted"/>
<protein>
    <submittedName>
        <fullName evidence="2">Uncharacterized protein</fullName>
    </submittedName>
</protein>
<reference evidence="2" key="1">
    <citation type="submission" date="2015-06" db="UniProtKB">
        <authorList>
            <consortium name="EnsemblPlants"/>
        </authorList>
    </citation>
    <scope>IDENTIFICATION</scope>
</reference>
<name>R7W6B7_AEGTA</name>
<dbReference type="EnsemblPlants" id="EMT03281">
    <property type="protein sequence ID" value="EMT03281"/>
    <property type="gene ID" value="F775_08656"/>
</dbReference>
<organism evidence="2">
    <name type="scientific">Aegilops tauschii</name>
    <name type="common">Tausch's goatgrass</name>
    <name type="synonym">Aegilops squarrosa</name>
    <dbReference type="NCBI Taxonomy" id="37682"/>
    <lineage>
        <taxon>Eukaryota</taxon>
        <taxon>Viridiplantae</taxon>
        <taxon>Streptophyta</taxon>
        <taxon>Embryophyta</taxon>
        <taxon>Tracheophyta</taxon>
        <taxon>Spermatophyta</taxon>
        <taxon>Magnoliopsida</taxon>
        <taxon>Liliopsida</taxon>
        <taxon>Poales</taxon>
        <taxon>Poaceae</taxon>
        <taxon>BOP clade</taxon>
        <taxon>Pooideae</taxon>
        <taxon>Triticodae</taxon>
        <taxon>Triticeae</taxon>
        <taxon>Triticinae</taxon>
        <taxon>Aegilops</taxon>
    </lineage>
</organism>
<evidence type="ECO:0000313" key="2">
    <source>
        <dbReference type="EnsemblPlants" id="EMT03281"/>
    </source>
</evidence>